<gene>
    <name evidence="2" type="ORF">EG343_11045</name>
</gene>
<reference evidence="2 3" key="1">
    <citation type="submission" date="2018-11" db="EMBL/GenBank/DDBJ databases">
        <title>Proposal to divide the Flavobacteriaceae and reorganize its genera based on Amino Acid Identity values calculated from whole genome sequences.</title>
        <authorList>
            <person name="Nicholson A.C."/>
            <person name="Gulvik C.A."/>
            <person name="Whitney A.M."/>
            <person name="Humrighouse B.W."/>
            <person name="Bell M."/>
            <person name="Holmes B."/>
            <person name="Steigerwalt A.G."/>
            <person name="Villarma A."/>
            <person name="Sheth M."/>
            <person name="Batra D."/>
            <person name="Pryor J."/>
            <person name="Bernardet J.-F."/>
            <person name="Hugo C."/>
            <person name="Kampfer P."/>
            <person name="Newman J."/>
            <person name="McQuiston J.R."/>
        </authorList>
    </citation>
    <scope>NUCLEOTIDE SEQUENCE [LARGE SCALE GENOMIC DNA]</scope>
    <source>
        <strain evidence="2 3">G0041</strain>
    </source>
</reference>
<dbReference type="AlphaFoldDB" id="A0AAD0YPW6"/>
<dbReference type="Proteomes" id="UP000278288">
    <property type="component" value="Chromosome"/>
</dbReference>
<feature type="region of interest" description="Disordered" evidence="1">
    <location>
        <begin position="33"/>
        <end position="71"/>
    </location>
</feature>
<evidence type="ECO:0000313" key="3">
    <source>
        <dbReference type="Proteomes" id="UP000278288"/>
    </source>
</evidence>
<accession>A0AAD0YPW6</accession>
<keyword evidence="3" id="KW-1185">Reference proteome</keyword>
<organism evidence="2 3">
    <name type="scientific">Chryseobacterium nakagawai</name>
    <dbReference type="NCBI Taxonomy" id="1241982"/>
    <lineage>
        <taxon>Bacteria</taxon>
        <taxon>Pseudomonadati</taxon>
        <taxon>Bacteroidota</taxon>
        <taxon>Flavobacteriia</taxon>
        <taxon>Flavobacteriales</taxon>
        <taxon>Weeksellaceae</taxon>
        <taxon>Chryseobacterium group</taxon>
        <taxon>Chryseobacterium</taxon>
    </lineage>
</organism>
<evidence type="ECO:0000313" key="2">
    <source>
        <dbReference type="EMBL" id="AZA91126.1"/>
    </source>
</evidence>
<sequence length="71" mass="8590">MKTLKIPYKELMWSIPWPIVLRMLYDLPNQKYIEKDDNNSNNSNDEVKELTPQTSNDFKKYLDKINQQNKK</sequence>
<dbReference type="KEGG" id="cnk:EG343_11045"/>
<dbReference type="EMBL" id="CP033923">
    <property type="protein sequence ID" value="AZA91126.1"/>
    <property type="molecule type" value="Genomic_DNA"/>
</dbReference>
<evidence type="ECO:0000256" key="1">
    <source>
        <dbReference type="SAM" id="MobiDB-lite"/>
    </source>
</evidence>
<protein>
    <submittedName>
        <fullName evidence="2">Uncharacterized protein</fullName>
    </submittedName>
</protein>
<dbReference type="RefSeq" id="WP_123857821.1">
    <property type="nucleotide sequence ID" value="NZ_CP033923.1"/>
</dbReference>
<name>A0AAD0YPW6_CHRNA</name>
<proteinExistence type="predicted"/>